<dbReference type="Proteomes" id="UP000184300">
    <property type="component" value="Unassembled WGS sequence"/>
</dbReference>
<sequence length="189" mass="21207">MPFPSESDVRPIPQDLRRSAAISAPSLNKLPLPSLNKNPSVNMLKILFRRGFSTSGGALAVTTGTYLYTTWDVQAVPISNSSDPIFQNKHYRKCNPNDNPTVHDLHILKVPFSQIEPALLENQERLVERYCGGVWGGFGFKTQRTLLKYFTTTDGHLWSKPDLLALGHTVYSTHDSTPWTIQLLSNGRR</sequence>
<evidence type="ECO:0000313" key="2">
    <source>
        <dbReference type="Proteomes" id="UP000184300"/>
    </source>
</evidence>
<dbReference type="OrthoDB" id="4436466at2759"/>
<evidence type="ECO:0000313" key="1">
    <source>
        <dbReference type="EMBL" id="OJJ81795.1"/>
    </source>
</evidence>
<name>A0A1L9VD33_ASPGL</name>
<dbReference type="VEuPathDB" id="FungiDB:ASPGLDRAFT_591976"/>
<proteinExistence type="predicted"/>
<dbReference type="AlphaFoldDB" id="A0A1L9VD33"/>
<dbReference type="STRING" id="1160497.A0A1L9VD33"/>
<dbReference type="RefSeq" id="XP_022398493.1">
    <property type="nucleotide sequence ID" value="XM_022548365.1"/>
</dbReference>
<reference evidence="2" key="1">
    <citation type="journal article" date="2017" name="Genome Biol.">
        <title>Comparative genomics reveals high biological diversity and specific adaptations in the industrially and medically important fungal genus Aspergillus.</title>
        <authorList>
            <person name="de Vries R.P."/>
            <person name="Riley R."/>
            <person name="Wiebenga A."/>
            <person name="Aguilar-Osorio G."/>
            <person name="Amillis S."/>
            <person name="Uchima C.A."/>
            <person name="Anderluh G."/>
            <person name="Asadollahi M."/>
            <person name="Askin M."/>
            <person name="Barry K."/>
            <person name="Battaglia E."/>
            <person name="Bayram O."/>
            <person name="Benocci T."/>
            <person name="Braus-Stromeyer S.A."/>
            <person name="Caldana C."/>
            <person name="Canovas D."/>
            <person name="Cerqueira G.C."/>
            <person name="Chen F."/>
            <person name="Chen W."/>
            <person name="Choi C."/>
            <person name="Clum A."/>
            <person name="Dos Santos R.A."/>
            <person name="Damasio A.R."/>
            <person name="Diallinas G."/>
            <person name="Emri T."/>
            <person name="Fekete E."/>
            <person name="Flipphi M."/>
            <person name="Freyberg S."/>
            <person name="Gallo A."/>
            <person name="Gournas C."/>
            <person name="Habgood R."/>
            <person name="Hainaut M."/>
            <person name="Harispe M.L."/>
            <person name="Henrissat B."/>
            <person name="Hilden K.S."/>
            <person name="Hope R."/>
            <person name="Hossain A."/>
            <person name="Karabika E."/>
            <person name="Karaffa L."/>
            <person name="Karanyi Z."/>
            <person name="Krasevec N."/>
            <person name="Kuo A."/>
            <person name="Kusch H."/>
            <person name="LaButti K."/>
            <person name="Lagendijk E.L."/>
            <person name="Lapidus A."/>
            <person name="Levasseur A."/>
            <person name="Lindquist E."/>
            <person name="Lipzen A."/>
            <person name="Logrieco A.F."/>
            <person name="MacCabe A."/>
            <person name="Maekelae M.R."/>
            <person name="Malavazi I."/>
            <person name="Melin P."/>
            <person name="Meyer V."/>
            <person name="Mielnichuk N."/>
            <person name="Miskei M."/>
            <person name="Molnar A.P."/>
            <person name="Mule G."/>
            <person name="Ngan C.Y."/>
            <person name="Orejas M."/>
            <person name="Orosz E."/>
            <person name="Ouedraogo J.P."/>
            <person name="Overkamp K.M."/>
            <person name="Park H.-S."/>
            <person name="Perrone G."/>
            <person name="Piumi F."/>
            <person name="Punt P.J."/>
            <person name="Ram A.F."/>
            <person name="Ramon A."/>
            <person name="Rauscher S."/>
            <person name="Record E."/>
            <person name="Riano-Pachon D.M."/>
            <person name="Robert V."/>
            <person name="Roehrig J."/>
            <person name="Ruller R."/>
            <person name="Salamov A."/>
            <person name="Salih N.S."/>
            <person name="Samson R.A."/>
            <person name="Sandor E."/>
            <person name="Sanguinetti M."/>
            <person name="Schuetze T."/>
            <person name="Sepcic K."/>
            <person name="Shelest E."/>
            <person name="Sherlock G."/>
            <person name="Sophianopoulou V."/>
            <person name="Squina F.M."/>
            <person name="Sun H."/>
            <person name="Susca A."/>
            <person name="Todd R.B."/>
            <person name="Tsang A."/>
            <person name="Unkles S.E."/>
            <person name="van de Wiele N."/>
            <person name="van Rossen-Uffink D."/>
            <person name="Oliveira J.V."/>
            <person name="Vesth T.C."/>
            <person name="Visser J."/>
            <person name="Yu J.-H."/>
            <person name="Zhou M."/>
            <person name="Andersen M.R."/>
            <person name="Archer D.B."/>
            <person name="Baker S.E."/>
            <person name="Benoit I."/>
            <person name="Brakhage A.A."/>
            <person name="Braus G.H."/>
            <person name="Fischer R."/>
            <person name="Frisvad J.C."/>
            <person name="Goldman G.H."/>
            <person name="Houbraken J."/>
            <person name="Oakley B."/>
            <person name="Pocsi I."/>
            <person name="Scazzocchio C."/>
            <person name="Seiboth B."/>
            <person name="vanKuyk P.A."/>
            <person name="Wortman J."/>
            <person name="Dyer P.S."/>
            <person name="Grigoriev I.V."/>
        </authorList>
    </citation>
    <scope>NUCLEOTIDE SEQUENCE [LARGE SCALE GENOMIC DNA]</scope>
    <source>
        <strain evidence="2">CBS 516.65</strain>
    </source>
</reference>
<organism evidence="1 2">
    <name type="scientific">Aspergillus glaucus CBS 516.65</name>
    <dbReference type="NCBI Taxonomy" id="1160497"/>
    <lineage>
        <taxon>Eukaryota</taxon>
        <taxon>Fungi</taxon>
        <taxon>Dikarya</taxon>
        <taxon>Ascomycota</taxon>
        <taxon>Pezizomycotina</taxon>
        <taxon>Eurotiomycetes</taxon>
        <taxon>Eurotiomycetidae</taxon>
        <taxon>Eurotiales</taxon>
        <taxon>Aspergillaceae</taxon>
        <taxon>Aspergillus</taxon>
        <taxon>Aspergillus subgen. Aspergillus</taxon>
    </lineage>
</organism>
<dbReference type="EMBL" id="KV878904">
    <property type="protein sequence ID" value="OJJ81795.1"/>
    <property type="molecule type" value="Genomic_DNA"/>
</dbReference>
<protein>
    <submittedName>
        <fullName evidence="1">Uncharacterized protein</fullName>
    </submittedName>
</protein>
<accession>A0A1L9VD33</accession>
<keyword evidence="2" id="KW-1185">Reference proteome</keyword>
<dbReference type="GeneID" id="34464625"/>
<gene>
    <name evidence="1" type="ORF">ASPGLDRAFT_591976</name>
</gene>